<keyword evidence="2" id="KW-1185">Reference proteome</keyword>
<sequence length="208" mass="24420">MDGKKRGKSLCKTTNKFQKEARITNNGFLNLSTEFKKPFYRISKPNMTRFGAREWNYMTLQEKDVFKNMKEPVTVIKSAPQELESQSHWENPGKSEREKSSPVRSPYARERESKNQKERKKSQSIKRRVKKKASPVLKNRDKSPLGSAVAYIHFMRKFQEQNSHLPAPHLLIKAARVWCLLTESQRKLFDLNLKVYKRSNGFNFVKIV</sequence>
<dbReference type="AlphaFoldDB" id="A0AB39ZM25"/>
<organism evidence="2 3">
    <name type="scientific">Drosophila suzukii</name>
    <name type="common">Spotted-wing drosophila fruit fly</name>
    <dbReference type="NCBI Taxonomy" id="28584"/>
    <lineage>
        <taxon>Eukaryota</taxon>
        <taxon>Metazoa</taxon>
        <taxon>Ecdysozoa</taxon>
        <taxon>Arthropoda</taxon>
        <taxon>Hexapoda</taxon>
        <taxon>Insecta</taxon>
        <taxon>Pterygota</taxon>
        <taxon>Neoptera</taxon>
        <taxon>Endopterygota</taxon>
        <taxon>Diptera</taxon>
        <taxon>Brachycera</taxon>
        <taxon>Muscomorpha</taxon>
        <taxon>Ephydroidea</taxon>
        <taxon>Drosophilidae</taxon>
        <taxon>Drosophila</taxon>
        <taxon>Sophophora</taxon>
    </lineage>
</organism>
<accession>A0AB39ZM25</accession>
<dbReference type="GeneID" id="108016712"/>
<dbReference type="GO" id="GO:0035092">
    <property type="term" value="P:sperm DNA condensation"/>
    <property type="evidence" value="ECO:0007669"/>
    <property type="project" value="InterPro"/>
</dbReference>
<dbReference type="Proteomes" id="UP001652628">
    <property type="component" value="Chromosome X"/>
</dbReference>
<feature type="compositionally biased region" description="Basic residues" evidence="1">
    <location>
        <begin position="117"/>
        <end position="133"/>
    </location>
</feature>
<proteinExistence type="predicted"/>
<protein>
    <submittedName>
        <fullName evidence="3">Protamine-like protein 99C</fullName>
    </submittedName>
</protein>
<dbReference type="InterPro" id="IPR024460">
    <property type="entry name" value="Protamine-like"/>
</dbReference>
<feature type="compositionally biased region" description="Basic and acidic residues" evidence="1">
    <location>
        <begin position="85"/>
        <end position="116"/>
    </location>
</feature>
<evidence type="ECO:0000313" key="3">
    <source>
        <dbReference type="RefSeq" id="XP_016938928.3"/>
    </source>
</evidence>
<gene>
    <name evidence="3" type="primary">LOC108016712</name>
</gene>
<reference evidence="3" key="1">
    <citation type="submission" date="2025-08" db="UniProtKB">
        <authorList>
            <consortium name="RefSeq"/>
        </authorList>
    </citation>
    <scope>IDENTIFICATION</scope>
</reference>
<name>A0AB39ZM25_DROSZ</name>
<feature type="region of interest" description="Disordered" evidence="1">
    <location>
        <begin position="77"/>
        <end position="142"/>
    </location>
</feature>
<evidence type="ECO:0000256" key="1">
    <source>
        <dbReference type="SAM" id="MobiDB-lite"/>
    </source>
</evidence>
<evidence type="ECO:0000313" key="2">
    <source>
        <dbReference type="Proteomes" id="UP001652628"/>
    </source>
</evidence>
<dbReference type="Pfam" id="PF06382">
    <property type="entry name" value="Protamine_like"/>
    <property type="match status" value="1"/>
</dbReference>
<dbReference type="RefSeq" id="XP_016938928.3">
    <property type="nucleotide sequence ID" value="XM_017083439.4"/>
</dbReference>